<name>A0ACC1MHP2_9HYPO</name>
<evidence type="ECO:0000313" key="1">
    <source>
        <dbReference type="EMBL" id="KAJ2966465.1"/>
    </source>
</evidence>
<accession>A0ACC1MHP2</accession>
<protein>
    <submittedName>
        <fullName evidence="1">Uncharacterized protein</fullName>
    </submittedName>
</protein>
<sequence length="156" mass="16921">MDEDAHHHRGTSSPFSVKGATLGHQDGVRHGTTQKPAVVRHIELLVLCVLVPLWLLPSLIPSVPYQMGLRAVILVGAGVIALSGTSQTQDYYQTKQQRPAPPKLTDAVLSVLGIMELAGLCWVGWETWTARMDVEGYGTGVLAVMLGHYAWKAVKV</sequence>
<evidence type="ECO:0000313" key="2">
    <source>
        <dbReference type="Proteomes" id="UP001143910"/>
    </source>
</evidence>
<comment type="caution">
    <text evidence="1">The sequence shown here is derived from an EMBL/GenBank/DDBJ whole genome shotgun (WGS) entry which is preliminary data.</text>
</comment>
<dbReference type="EMBL" id="JANJQO010002616">
    <property type="protein sequence ID" value="KAJ2966465.1"/>
    <property type="molecule type" value="Genomic_DNA"/>
</dbReference>
<keyword evidence="2" id="KW-1185">Reference proteome</keyword>
<proteinExistence type="predicted"/>
<reference evidence="1" key="1">
    <citation type="submission" date="2022-08" db="EMBL/GenBank/DDBJ databases">
        <title>Genome Sequence of Lecanicillium fungicola.</title>
        <authorList>
            <person name="Buettner E."/>
        </authorList>
    </citation>
    <scope>NUCLEOTIDE SEQUENCE</scope>
    <source>
        <strain evidence="1">Babe33</strain>
    </source>
</reference>
<gene>
    <name evidence="1" type="ORF">NQ176_g10139</name>
</gene>
<dbReference type="Proteomes" id="UP001143910">
    <property type="component" value="Unassembled WGS sequence"/>
</dbReference>
<organism evidence="1 2">
    <name type="scientific">Zarea fungicola</name>
    <dbReference type="NCBI Taxonomy" id="93591"/>
    <lineage>
        <taxon>Eukaryota</taxon>
        <taxon>Fungi</taxon>
        <taxon>Dikarya</taxon>
        <taxon>Ascomycota</taxon>
        <taxon>Pezizomycotina</taxon>
        <taxon>Sordariomycetes</taxon>
        <taxon>Hypocreomycetidae</taxon>
        <taxon>Hypocreales</taxon>
        <taxon>Cordycipitaceae</taxon>
        <taxon>Zarea</taxon>
    </lineage>
</organism>